<evidence type="ECO:0000313" key="3">
    <source>
        <dbReference type="EMBL" id="SUZ68930.1"/>
    </source>
</evidence>
<proteinExistence type="predicted"/>
<dbReference type="EMBL" id="UINC01001048">
    <property type="protein sequence ID" value="SUZ68930.1"/>
    <property type="molecule type" value="Genomic_DNA"/>
</dbReference>
<dbReference type="InterPro" id="IPR011990">
    <property type="entry name" value="TPR-like_helical_dom_sf"/>
</dbReference>
<accession>A0A381PPS7</accession>
<evidence type="ECO:0000256" key="2">
    <source>
        <dbReference type="SAM" id="Phobius"/>
    </source>
</evidence>
<organism evidence="3">
    <name type="scientific">marine metagenome</name>
    <dbReference type="NCBI Taxonomy" id="408172"/>
    <lineage>
        <taxon>unclassified sequences</taxon>
        <taxon>metagenomes</taxon>
        <taxon>ecological metagenomes</taxon>
    </lineage>
</organism>
<dbReference type="Gene3D" id="1.25.40.10">
    <property type="entry name" value="Tetratricopeptide repeat domain"/>
    <property type="match status" value="1"/>
</dbReference>
<gene>
    <name evidence="3" type="ORF">METZ01_LOCUS21784</name>
</gene>
<dbReference type="AlphaFoldDB" id="A0A381PPS7"/>
<dbReference type="SUPFAM" id="SSF48452">
    <property type="entry name" value="TPR-like"/>
    <property type="match status" value="1"/>
</dbReference>
<keyword evidence="2" id="KW-0812">Transmembrane</keyword>
<keyword evidence="2" id="KW-0472">Membrane</keyword>
<protein>
    <submittedName>
        <fullName evidence="3">Uncharacterized protein</fullName>
    </submittedName>
</protein>
<feature type="transmembrane region" description="Helical" evidence="2">
    <location>
        <begin position="45"/>
        <end position="68"/>
    </location>
</feature>
<reference evidence="3" key="1">
    <citation type="submission" date="2018-05" db="EMBL/GenBank/DDBJ databases">
        <authorList>
            <person name="Lanie J.A."/>
            <person name="Ng W.-L."/>
            <person name="Kazmierczak K.M."/>
            <person name="Andrzejewski T.M."/>
            <person name="Davidsen T.M."/>
            <person name="Wayne K.J."/>
            <person name="Tettelin H."/>
            <person name="Glass J.I."/>
            <person name="Rusch D."/>
            <person name="Podicherti R."/>
            <person name="Tsui H.-C.T."/>
            <person name="Winkler M.E."/>
        </authorList>
    </citation>
    <scope>NUCLEOTIDE SEQUENCE</scope>
</reference>
<keyword evidence="2" id="KW-1133">Transmembrane helix</keyword>
<dbReference type="SMART" id="SM00028">
    <property type="entry name" value="TPR"/>
    <property type="match status" value="4"/>
</dbReference>
<dbReference type="InterPro" id="IPR019734">
    <property type="entry name" value="TPR_rpt"/>
</dbReference>
<sequence length="502" mass="57674">MDHQDSEHSSEIKTDLSSNQAEKSAKTIHQKNLEKDDRNKVSRRLAYSLAAISMVVLLIVVLVLPVLIQETDEEIQQTEDFQSQTEQLAIDREILAQKPIAQAMFSELLIKIDEIKLFGVQFWGGEQWEMVLRLQQEGDTNYQTAQYHLAANNYRDAMQHLVGLEMSIPALLEESLDRGKEAILSGNKELAINNYEIALAIDGINQEAKKGLDRALKLDRVLELTQLGNDFESKRQWKEAMQAFEEALTIDREWEQAQSGFDRSKEQFETEEFQRLLSSGYQAIRESRFESARSFFNQAADIQRESLEVQQAFEELDTQERIFNIKSMKYKALTAEVNEQWENARTLYKSILNLDPNIGEIKESLTRVNQRIELSNNLTYFISSKDKLNDDKFFIQAETILTQAQNIINPGPILKEQINDLTQILKIAAIPIEVTIFSDNATEILIFKIGNLGVFERSVIPLRPGVYIATGKRNGYRDVQLRFKVSANNKDQSIRVECKERI</sequence>
<dbReference type="PROSITE" id="PS50005">
    <property type="entry name" value="TPR"/>
    <property type="match status" value="1"/>
</dbReference>
<feature type="region of interest" description="Disordered" evidence="1">
    <location>
        <begin position="1"/>
        <end position="35"/>
    </location>
</feature>
<feature type="compositionally biased region" description="Basic and acidic residues" evidence="1">
    <location>
        <begin position="1"/>
        <end position="14"/>
    </location>
</feature>
<evidence type="ECO:0000256" key="1">
    <source>
        <dbReference type="SAM" id="MobiDB-lite"/>
    </source>
</evidence>
<name>A0A381PPS7_9ZZZZ</name>